<accession>A0AA36I1W9</accession>
<comment type="caution">
    <text evidence="2">The sequence shown here is derived from an EMBL/GenBank/DDBJ whole genome shotgun (WGS) entry which is preliminary data.</text>
</comment>
<keyword evidence="3" id="KW-1185">Reference proteome</keyword>
<feature type="compositionally biased region" description="Low complexity" evidence="1">
    <location>
        <begin position="248"/>
        <end position="261"/>
    </location>
</feature>
<protein>
    <submittedName>
        <fullName evidence="2">Uncharacterized protein</fullName>
    </submittedName>
</protein>
<reference evidence="2" key="1">
    <citation type="submission" date="2023-08" db="EMBL/GenBank/DDBJ databases">
        <authorList>
            <person name="Chen Y."/>
            <person name="Shah S."/>
            <person name="Dougan E. K."/>
            <person name="Thang M."/>
            <person name="Chan C."/>
        </authorList>
    </citation>
    <scope>NUCLEOTIDE SEQUENCE</scope>
</reference>
<gene>
    <name evidence="2" type="ORF">EVOR1521_LOCUS7740</name>
</gene>
<sequence length="372" mass="39991">MACNLEEDGHQLEATVVNALGKALAPLLCHASSADSVAEGATKFADISISLPLSFVEHQMYAPVHATLTCLRDLKVPRTPAPRTFEAAVCIAASTMNSSEQALLASLLKRAVARLRTLASRTTGANSVKIEVLKNLIWKKEPIEDSSSLRGELDELLHQSPEPASSAADTAASSVPSSSEPAGDVLKELKRKYEEACLEIFGHGPIEVEDELEPTAALLDRDRLHVDPAAQDPAAKAAKKVAPDAKAVKAPNAADPTAADLKPAKAPKKAAKAKARAASPEEIKLQAQRVFARRMRPKTPAALEVWDVIVNVWCEKIAPSLQFKHNMKSQYQWWDTAHAKVHSMPGARTATAMKDTLLMLAPVFLTGFDPAE</sequence>
<evidence type="ECO:0000313" key="3">
    <source>
        <dbReference type="Proteomes" id="UP001178507"/>
    </source>
</evidence>
<feature type="compositionally biased region" description="Basic residues" evidence="1">
    <location>
        <begin position="265"/>
        <end position="275"/>
    </location>
</feature>
<evidence type="ECO:0000313" key="2">
    <source>
        <dbReference type="EMBL" id="CAJ1379509.1"/>
    </source>
</evidence>
<dbReference type="AlphaFoldDB" id="A0AA36I1W9"/>
<feature type="region of interest" description="Disordered" evidence="1">
    <location>
        <begin position="230"/>
        <end position="279"/>
    </location>
</feature>
<proteinExistence type="predicted"/>
<dbReference type="EMBL" id="CAUJNA010000637">
    <property type="protein sequence ID" value="CAJ1379509.1"/>
    <property type="molecule type" value="Genomic_DNA"/>
</dbReference>
<organism evidence="2 3">
    <name type="scientific">Effrenium voratum</name>
    <dbReference type="NCBI Taxonomy" id="2562239"/>
    <lineage>
        <taxon>Eukaryota</taxon>
        <taxon>Sar</taxon>
        <taxon>Alveolata</taxon>
        <taxon>Dinophyceae</taxon>
        <taxon>Suessiales</taxon>
        <taxon>Symbiodiniaceae</taxon>
        <taxon>Effrenium</taxon>
    </lineage>
</organism>
<dbReference type="Proteomes" id="UP001178507">
    <property type="component" value="Unassembled WGS sequence"/>
</dbReference>
<name>A0AA36I1W9_9DINO</name>
<evidence type="ECO:0000256" key="1">
    <source>
        <dbReference type="SAM" id="MobiDB-lite"/>
    </source>
</evidence>
<feature type="region of interest" description="Disordered" evidence="1">
    <location>
        <begin position="159"/>
        <end position="183"/>
    </location>
</feature>
<feature type="compositionally biased region" description="Low complexity" evidence="1">
    <location>
        <begin position="160"/>
        <end position="182"/>
    </location>
</feature>